<gene>
    <name evidence="6" type="ORF">ES692_01840</name>
</gene>
<evidence type="ECO:0000256" key="2">
    <source>
        <dbReference type="ARBA" id="ARBA00011838"/>
    </source>
</evidence>
<dbReference type="NCBIfam" id="NF002462">
    <property type="entry name" value="PRK01678.1"/>
    <property type="match status" value="1"/>
</dbReference>
<dbReference type="Proteomes" id="UP000321938">
    <property type="component" value="Unassembled WGS sequence"/>
</dbReference>
<reference evidence="6 7" key="1">
    <citation type="submission" date="2019-08" db="EMBL/GenBank/DDBJ databases">
        <title>Genome of Psychroserpens burtonensis ACAM 167.</title>
        <authorList>
            <person name="Bowman J.P."/>
        </authorList>
    </citation>
    <scope>NUCLEOTIDE SEQUENCE [LARGE SCALE GENOMIC DNA]</scope>
    <source>
        <strain evidence="6 7">ACAM 167</strain>
    </source>
</reference>
<evidence type="ECO:0000313" key="7">
    <source>
        <dbReference type="Proteomes" id="UP000321938"/>
    </source>
</evidence>
<dbReference type="Pfam" id="PF01197">
    <property type="entry name" value="Ribosomal_L31"/>
    <property type="match status" value="1"/>
</dbReference>
<dbReference type="InterPro" id="IPR034704">
    <property type="entry name" value="Ribosomal_bL28/bL31-like_sf"/>
</dbReference>
<dbReference type="OrthoDB" id="9803251at2"/>
<protein>
    <recommendedName>
        <fullName evidence="5">50S ribosomal protein L31</fullName>
    </recommendedName>
</protein>
<evidence type="ECO:0000256" key="5">
    <source>
        <dbReference type="RuleBase" id="RU000564"/>
    </source>
</evidence>
<dbReference type="InterPro" id="IPR027493">
    <property type="entry name" value="Ribosomal_bL31_B"/>
</dbReference>
<dbReference type="GO" id="GO:0003735">
    <property type="term" value="F:structural constituent of ribosome"/>
    <property type="evidence" value="ECO:0007669"/>
    <property type="project" value="InterPro"/>
</dbReference>
<dbReference type="Gene3D" id="4.10.830.30">
    <property type="entry name" value="Ribosomal protein L31"/>
    <property type="match status" value="1"/>
</dbReference>
<keyword evidence="3 5" id="KW-0689">Ribosomal protein</keyword>
<dbReference type="SUPFAM" id="SSF143800">
    <property type="entry name" value="L28p-like"/>
    <property type="match status" value="1"/>
</dbReference>
<organism evidence="6 7">
    <name type="scientific">Psychroserpens burtonensis</name>
    <dbReference type="NCBI Taxonomy" id="49278"/>
    <lineage>
        <taxon>Bacteria</taxon>
        <taxon>Pseudomonadati</taxon>
        <taxon>Bacteroidota</taxon>
        <taxon>Flavobacteriia</taxon>
        <taxon>Flavobacteriales</taxon>
        <taxon>Flavobacteriaceae</taxon>
        <taxon>Psychroserpens</taxon>
    </lineage>
</organism>
<dbReference type="NCBIfam" id="TIGR00105">
    <property type="entry name" value="L31"/>
    <property type="match status" value="1"/>
</dbReference>
<evidence type="ECO:0000256" key="3">
    <source>
        <dbReference type="ARBA" id="ARBA00022980"/>
    </source>
</evidence>
<dbReference type="InterPro" id="IPR042105">
    <property type="entry name" value="Ribosomal_bL31_sf"/>
</dbReference>
<dbReference type="GO" id="GO:0005840">
    <property type="term" value="C:ribosome"/>
    <property type="evidence" value="ECO:0007669"/>
    <property type="project" value="UniProtKB-KW"/>
</dbReference>
<dbReference type="InterPro" id="IPR002150">
    <property type="entry name" value="Ribosomal_bL31"/>
</dbReference>
<dbReference type="PROSITE" id="PS01143">
    <property type="entry name" value="RIBOSOMAL_L31"/>
    <property type="match status" value="1"/>
</dbReference>
<comment type="similarity">
    <text evidence="1">Belongs to the bacterial ribosomal protein bL31 family. Type B subfamily.</text>
</comment>
<dbReference type="GO" id="GO:1990904">
    <property type="term" value="C:ribonucleoprotein complex"/>
    <property type="evidence" value="ECO:0007669"/>
    <property type="project" value="UniProtKB-KW"/>
</dbReference>
<keyword evidence="4 5" id="KW-0687">Ribonucleoprotein</keyword>
<name>A0A5C7BBI8_9FLAO</name>
<keyword evidence="7" id="KW-1185">Reference proteome</keyword>
<evidence type="ECO:0000313" key="6">
    <source>
        <dbReference type="EMBL" id="TXE20026.1"/>
    </source>
</evidence>
<sequence length="83" mass="9493">MRKGIHPENYRLVAFKDMSNEDVFLTKSTAETSETIDVDGVEYPVVKLEISRTSHPFYTGKSKLVDTAGRIDKFKTKYAKFSK</sequence>
<dbReference type="PANTHER" id="PTHR33280">
    <property type="entry name" value="50S RIBOSOMAL PROTEIN L31, CHLOROPLASTIC"/>
    <property type="match status" value="1"/>
</dbReference>
<proteinExistence type="inferred from homology"/>
<dbReference type="GO" id="GO:0006412">
    <property type="term" value="P:translation"/>
    <property type="evidence" value="ECO:0007669"/>
    <property type="project" value="InterPro"/>
</dbReference>
<dbReference type="RefSeq" id="WP_028873381.1">
    <property type="nucleotide sequence ID" value="NZ_VOSB01000002.1"/>
</dbReference>
<dbReference type="PANTHER" id="PTHR33280:SF1">
    <property type="entry name" value="LARGE RIBOSOMAL SUBUNIT PROTEIN BL31C"/>
    <property type="match status" value="1"/>
</dbReference>
<comment type="caution">
    <text evidence="6">The sequence shown here is derived from an EMBL/GenBank/DDBJ whole genome shotgun (WGS) entry which is preliminary data.</text>
</comment>
<comment type="subunit">
    <text evidence="2">Part of the 50S ribosomal subunit.</text>
</comment>
<dbReference type="PRINTS" id="PR01249">
    <property type="entry name" value="RIBOSOMALL31"/>
</dbReference>
<dbReference type="AlphaFoldDB" id="A0A5C7BBI8"/>
<evidence type="ECO:0000256" key="1">
    <source>
        <dbReference type="ARBA" id="ARBA00008196"/>
    </source>
</evidence>
<dbReference type="STRING" id="1123037.GCA_000425305_00471"/>
<evidence type="ECO:0000256" key="4">
    <source>
        <dbReference type="ARBA" id="ARBA00023274"/>
    </source>
</evidence>
<dbReference type="EMBL" id="VOSB01000002">
    <property type="protein sequence ID" value="TXE20026.1"/>
    <property type="molecule type" value="Genomic_DNA"/>
</dbReference>
<accession>A0A5C7BBI8</accession>